<gene>
    <name evidence="5" type="ORF">A4R35_09535</name>
</gene>
<name>A0A328VDL3_9CHLR</name>
<dbReference type="Gene3D" id="2.130.10.10">
    <property type="entry name" value="YVTN repeat-like/Quinoprotein amine dehydrogenase"/>
    <property type="match status" value="3"/>
</dbReference>
<dbReference type="Proteomes" id="UP000248706">
    <property type="component" value="Unassembled WGS sequence"/>
</dbReference>
<dbReference type="PANTHER" id="PTHR19879:SF9">
    <property type="entry name" value="TRANSCRIPTION INITIATION FACTOR TFIID SUBUNIT 5"/>
    <property type="match status" value="1"/>
</dbReference>
<dbReference type="CDD" id="cd14014">
    <property type="entry name" value="STKc_PknB_like"/>
    <property type="match status" value="1"/>
</dbReference>
<evidence type="ECO:0000256" key="3">
    <source>
        <dbReference type="PROSITE-ProRule" id="PRU00221"/>
    </source>
</evidence>
<dbReference type="AlphaFoldDB" id="A0A328VDL3"/>
<evidence type="ECO:0000313" key="5">
    <source>
        <dbReference type="EMBL" id="RAQ95776.1"/>
    </source>
</evidence>
<dbReference type="InterPro" id="IPR001680">
    <property type="entry name" value="WD40_rpt"/>
</dbReference>
<feature type="repeat" description="WD" evidence="3">
    <location>
        <begin position="562"/>
        <end position="593"/>
    </location>
</feature>
<dbReference type="SUPFAM" id="SSF50978">
    <property type="entry name" value="WD40 repeat-like"/>
    <property type="match status" value="1"/>
</dbReference>
<evidence type="ECO:0000259" key="4">
    <source>
        <dbReference type="PROSITE" id="PS50011"/>
    </source>
</evidence>
<feature type="domain" description="Protein kinase" evidence="4">
    <location>
        <begin position="26"/>
        <end position="289"/>
    </location>
</feature>
<dbReference type="InterPro" id="IPR020472">
    <property type="entry name" value="WD40_PAC1"/>
</dbReference>
<dbReference type="InterPro" id="IPR011009">
    <property type="entry name" value="Kinase-like_dom_sf"/>
</dbReference>
<dbReference type="InterPro" id="IPR008271">
    <property type="entry name" value="Ser/Thr_kinase_AS"/>
</dbReference>
<dbReference type="OrthoDB" id="136964at2"/>
<dbReference type="EMBL" id="MCIF01000002">
    <property type="protein sequence ID" value="RAQ95776.1"/>
    <property type="molecule type" value="Genomic_DNA"/>
</dbReference>
<dbReference type="InterPro" id="IPR000719">
    <property type="entry name" value="Prot_kinase_dom"/>
</dbReference>
<keyword evidence="6" id="KW-1185">Reference proteome</keyword>
<dbReference type="PROSITE" id="PS00678">
    <property type="entry name" value="WD_REPEATS_1"/>
    <property type="match status" value="1"/>
</dbReference>
<dbReference type="PROSITE" id="PS50082">
    <property type="entry name" value="WD_REPEATS_2"/>
    <property type="match status" value="6"/>
</dbReference>
<dbReference type="PROSITE" id="PS00108">
    <property type="entry name" value="PROTEIN_KINASE_ST"/>
    <property type="match status" value="1"/>
</dbReference>
<evidence type="ECO:0000256" key="2">
    <source>
        <dbReference type="ARBA" id="ARBA00022737"/>
    </source>
</evidence>
<dbReference type="Pfam" id="PF00400">
    <property type="entry name" value="WD40"/>
    <property type="match status" value="6"/>
</dbReference>
<dbReference type="InterPro" id="IPR036322">
    <property type="entry name" value="WD40_repeat_dom_sf"/>
</dbReference>
<evidence type="ECO:0000313" key="6">
    <source>
        <dbReference type="Proteomes" id="UP000248706"/>
    </source>
</evidence>
<protein>
    <recommendedName>
        <fullName evidence="4">Protein kinase domain-containing protein</fullName>
    </recommendedName>
</protein>
<feature type="repeat" description="WD" evidence="3">
    <location>
        <begin position="333"/>
        <end position="374"/>
    </location>
</feature>
<dbReference type="GO" id="GO:0005524">
    <property type="term" value="F:ATP binding"/>
    <property type="evidence" value="ECO:0007669"/>
    <property type="project" value="InterPro"/>
</dbReference>
<keyword evidence="1 3" id="KW-0853">WD repeat</keyword>
<comment type="caution">
    <text evidence="5">The sequence shown here is derived from an EMBL/GenBank/DDBJ whole genome shotgun (WGS) entry which is preliminary data.</text>
</comment>
<dbReference type="SMART" id="SM00320">
    <property type="entry name" value="WD40"/>
    <property type="match status" value="6"/>
</dbReference>
<keyword evidence="2" id="KW-0677">Repeat</keyword>
<dbReference type="PANTHER" id="PTHR19879">
    <property type="entry name" value="TRANSCRIPTION INITIATION FACTOR TFIID"/>
    <property type="match status" value="1"/>
</dbReference>
<dbReference type="Pfam" id="PF00069">
    <property type="entry name" value="Pkinase"/>
    <property type="match status" value="1"/>
</dbReference>
<organism evidence="5 6">
    <name type="scientific">Thermogemmatispora tikiterensis</name>
    <dbReference type="NCBI Taxonomy" id="1825093"/>
    <lineage>
        <taxon>Bacteria</taxon>
        <taxon>Bacillati</taxon>
        <taxon>Chloroflexota</taxon>
        <taxon>Ktedonobacteria</taxon>
        <taxon>Thermogemmatisporales</taxon>
        <taxon>Thermogemmatisporaceae</taxon>
        <taxon>Thermogemmatispora</taxon>
    </lineage>
</organism>
<dbReference type="GO" id="GO:0004672">
    <property type="term" value="F:protein kinase activity"/>
    <property type="evidence" value="ECO:0007669"/>
    <property type="project" value="InterPro"/>
</dbReference>
<feature type="repeat" description="WD" evidence="3">
    <location>
        <begin position="514"/>
        <end position="546"/>
    </location>
</feature>
<proteinExistence type="predicted"/>
<dbReference type="PROSITE" id="PS50294">
    <property type="entry name" value="WD_REPEATS_REGION"/>
    <property type="match status" value="6"/>
</dbReference>
<dbReference type="CDD" id="cd00200">
    <property type="entry name" value="WD40"/>
    <property type="match status" value="1"/>
</dbReference>
<dbReference type="SMART" id="SM00220">
    <property type="entry name" value="S_TKc"/>
    <property type="match status" value="1"/>
</dbReference>
<dbReference type="InterPro" id="IPR019775">
    <property type="entry name" value="WD40_repeat_CS"/>
</dbReference>
<feature type="repeat" description="WD" evidence="3">
    <location>
        <begin position="608"/>
        <end position="649"/>
    </location>
</feature>
<dbReference type="PROSITE" id="PS50011">
    <property type="entry name" value="PROTEIN_KINASE_DOM"/>
    <property type="match status" value="1"/>
</dbReference>
<dbReference type="Gene3D" id="1.10.510.10">
    <property type="entry name" value="Transferase(Phosphotransferase) domain 1"/>
    <property type="match status" value="1"/>
</dbReference>
<accession>A0A328VDL3</accession>
<dbReference type="SUPFAM" id="SSF56112">
    <property type="entry name" value="Protein kinase-like (PK-like)"/>
    <property type="match status" value="1"/>
</dbReference>
<evidence type="ECO:0000256" key="1">
    <source>
        <dbReference type="ARBA" id="ARBA00022574"/>
    </source>
</evidence>
<sequence>MAAKAGTLRGEKSAMVSRIDQRLGGYRLVRLLGQGHMTRVYLGEHLRTGAPAALKVVEAQLSSQELAELLIRAQILTRLEHPHIVRVFDFGAEDGQPFIVMAYAPHGTLRERHPRGIPLPLPTVVSYVRQVAAALQYIHGYKLIHRDIKPHNMLLGPDNQVWLSDFDIATVARSAGYRREKLQGFEGTVPYAAPEQLRGRPRLASDQYALGVVVYEWLTGEWPFLGTTQEIALQHQIAPPPSLRERAPTVPPLVEQVVLRALAKDPNERFPSVEEFARELERASRQERLPLSPLPRSQFKSPLPFAPAAAQSAAAPAAELPPSSVVTTPRLVYRGHSARVASLAWASHGRYLASSSQDESVQIWESRSGETLLVQRGLSLEAPVIAWSPDGRYLAMTDGLLSEVVQLLAVLPHDARAARLEAPAGARYEGLNERILALAWSPDGKYLAAAGEERVVLVWEIATRRVVCTYRGHHGSIAALAWSPDSRQLASGGEDRTVHVWEPTASTGGNIRIYYGHHDKVNAVAWSPNGRFVASASDDQSVQVWEARDPRGLDGGREPLCYYGHNGGVTCVAWSPDGRLLASGSVDEQVHVWRADGEVVPITPLLSYRGHSDWVSAVAWSPTGDALASGSWDGTAQIWEPFSGKAAATDN</sequence>
<feature type="repeat" description="WD" evidence="3">
    <location>
        <begin position="470"/>
        <end position="502"/>
    </location>
</feature>
<dbReference type="InterPro" id="IPR015943">
    <property type="entry name" value="WD40/YVTN_repeat-like_dom_sf"/>
</dbReference>
<feature type="repeat" description="WD" evidence="3">
    <location>
        <begin position="428"/>
        <end position="469"/>
    </location>
</feature>
<dbReference type="PRINTS" id="PR00320">
    <property type="entry name" value="GPROTEINBRPT"/>
</dbReference>
<reference evidence="5 6" key="1">
    <citation type="submission" date="2016-08" db="EMBL/GenBank/DDBJ databases">
        <title>Analysis of Carbohydrate Active Enzymes in Thermogemmatispora T81 Reveals Carbohydrate Degradation Ability.</title>
        <authorList>
            <person name="Tomazini A."/>
            <person name="Lal S."/>
            <person name="Stott M."/>
            <person name="Henrissat B."/>
            <person name="Polikarpov I."/>
            <person name="Sparling R."/>
            <person name="Levin D.B."/>
        </authorList>
    </citation>
    <scope>NUCLEOTIDE SEQUENCE [LARGE SCALE GENOMIC DNA]</scope>
    <source>
        <strain evidence="5 6">T81</strain>
    </source>
</reference>
<dbReference type="Gene3D" id="3.30.200.20">
    <property type="entry name" value="Phosphorylase Kinase, domain 1"/>
    <property type="match status" value="1"/>
</dbReference>